<evidence type="ECO:0000256" key="2">
    <source>
        <dbReference type="SAM" id="Phobius"/>
    </source>
</evidence>
<dbReference type="RefSeq" id="WP_013252285.1">
    <property type="nucleotide sequence ID" value="NC_014363.1"/>
</dbReference>
<keyword evidence="2" id="KW-0812">Transmembrane</keyword>
<protein>
    <submittedName>
        <fullName evidence="3">Uncharacterized protein</fullName>
    </submittedName>
</protein>
<sequence length="142" mass="15153">MAFSLAVVALLLFFFGIVLGLRVGAELAPRCVTRHEYWMANLGVLGVGVVVSAVVWASGLLLLSGIPLGGMAGAIAALKMDFGESVGPWKFHDRALRVNKDQLRRSEDGNAEAVRRARRDGTPEPELMSVATGARPADHEGK</sequence>
<evidence type="ECO:0000256" key="1">
    <source>
        <dbReference type="SAM" id="MobiDB-lite"/>
    </source>
</evidence>
<feature type="compositionally biased region" description="Basic and acidic residues" evidence="1">
    <location>
        <begin position="102"/>
        <end position="122"/>
    </location>
</feature>
<dbReference type="eggNOG" id="ENOG5034328">
    <property type="taxonomic scope" value="Bacteria"/>
</dbReference>
<accession>E1QWN0</accession>
<dbReference type="KEGG" id="ols:Olsu_1430"/>
<dbReference type="Proteomes" id="UP000000333">
    <property type="component" value="Chromosome"/>
</dbReference>
<feature type="region of interest" description="Disordered" evidence="1">
    <location>
        <begin position="102"/>
        <end position="142"/>
    </location>
</feature>
<keyword evidence="2" id="KW-0472">Membrane</keyword>
<feature type="transmembrane region" description="Helical" evidence="2">
    <location>
        <begin position="44"/>
        <end position="63"/>
    </location>
</feature>
<keyword evidence="4" id="KW-1185">Reference proteome</keyword>
<evidence type="ECO:0000313" key="4">
    <source>
        <dbReference type="Proteomes" id="UP000000333"/>
    </source>
</evidence>
<dbReference type="PATRIC" id="fig|633147.7.peg.91"/>
<keyword evidence="2" id="KW-1133">Transmembrane helix</keyword>
<dbReference type="HOGENOM" id="CLU_1861799_0_0_11"/>
<proteinExistence type="predicted"/>
<dbReference type="EMBL" id="CP002106">
    <property type="protein sequence ID" value="ADK68533.1"/>
    <property type="molecule type" value="Genomic_DNA"/>
</dbReference>
<reference evidence="3 4" key="1">
    <citation type="journal article" date="2010" name="Stand. Genomic Sci.">
        <title>Complete genome sequence of Olsenella uli type strain (VPI D76D-27C).</title>
        <authorList>
            <person name="Goker M."/>
            <person name="Held B."/>
            <person name="Lucas S."/>
            <person name="Nolan M."/>
            <person name="Yasawong M."/>
            <person name="Glavina Del Rio T."/>
            <person name="Tice H."/>
            <person name="Cheng J.F."/>
            <person name="Bruce D."/>
            <person name="Detter J.C."/>
            <person name="Tapia R."/>
            <person name="Han C."/>
            <person name="Goodwin L."/>
            <person name="Pitluck S."/>
            <person name="Liolios K."/>
            <person name="Ivanova N."/>
            <person name="Mavromatis K."/>
            <person name="Mikhailova N."/>
            <person name="Pati A."/>
            <person name="Chen A."/>
            <person name="Palaniappan K."/>
            <person name="Land M."/>
            <person name="Hauser L."/>
            <person name="Chang Y.J."/>
            <person name="Jeffries C.D."/>
            <person name="Rohde M."/>
            <person name="Sikorski J."/>
            <person name="Pukall R."/>
            <person name="Woyke T."/>
            <person name="Bristow J."/>
            <person name="Eisen J.A."/>
            <person name="Markowitz V."/>
            <person name="Hugenholtz P."/>
            <person name="Kyrpides N.C."/>
            <person name="Klenk H.P."/>
            <person name="Lapidus A."/>
        </authorList>
    </citation>
    <scope>NUCLEOTIDE SEQUENCE [LARGE SCALE GENOMIC DNA]</scope>
    <source>
        <strain evidence="4">ATCC 49627 / DSM 7084 / CIP 109912 / JCM 12494 / NCIMB 702895 / VPI D76D-27C</strain>
    </source>
</reference>
<dbReference type="AlphaFoldDB" id="E1QWN0"/>
<gene>
    <name evidence="3" type="ordered locus">Olsu_1430</name>
</gene>
<dbReference type="STRING" id="633147.Olsu_1430"/>
<dbReference type="GeneID" id="78512827"/>
<evidence type="ECO:0000313" key="3">
    <source>
        <dbReference type="EMBL" id="ADK68533.1"/>
    </source>
</evidence>
<name>E1QWN0_OLSUV</name>
<organism evidence="3 4">
    <name type="scientific">Olsenella uli (strain ATCC 49627 / DSM 7084 / CCUG 31166 / CIP 109912 / JCM 12494 / LMG 11480 / NCIMB 702895 / VPI D76D-27C)</name>
    <name type="common">Lactobacillus uli</name>
    <dbReference type="NCBI Taxonomy" id="633147"/>
    <lineage>
        <taxon>Bacteria</taxon>
        <taxon>Bacillati</taxon>
        <taxon>Actinomycetota</taxon>
        <taxon>Coriobacteriia</taxon>
        <taxon>Coriobacteriales</taxon>
        <taxon>Atopobiaceae</taxon>
        <taxon>Olsenella</taxon>
    </lineage>
</organism>